<evidence type="ECO:0000313" key="1">
    <source>
        <dbReference type="EMBL" id="GLS90365.1"/>
    </source>
</evidence>
<dbReference type="Proteomes" id="UP001157353">
    <property type="component" value="Unassembled WGS sequence"/>
</dbReference>
<name>A0ABQ6DZE8_9GAMM</name>
<protein>
    <recommendedName>
        <fullName evidence="3">VOC domain-containing protein</fullName>
    </recommendedName>
</protein>
<accession>A0ABQ6DZE8</accession>
<organism evidence="1 2">
    <name type="scientific">Psychromonas marina</name>
    <dbReference type="NCBI Taxonomy" id="88364"/>
    <lineage>
        <taxon>Bacteria</taxon>
        <taxon>Pseudomonadati</taxon>
        <taxon>Pseudomonadota</taxon>
        <taxon>Gammaproteobacteria</taxon>
        <taxon>Alteromonadales</taxon>
        <taxon>Psychromonadaceae</taxon>
        <taxon>Psychromonas</taxon>
    </lineage>
</organism>
<evidence type="ECO:0000313" key="2">
    <source>
        <dbReference type="Proteomes" id="UP001157353"/>
    </source>
</evidence>
<sequence>MNKLHIAIATNNIDETIKDYTGRLGVAPCSFVINEYALWRTESLNVSVRQDLSCKPGELRHLGWEDSSAQEFSEDTDVNGIVWERFSAQQQADEINEIWPEANFVPE</sequence>
<evidence type="ECO:0008006" key="3">
    <source>
        <dbReference type="Google" id="ProtNLM"/>
    </source>
</evidence>
<dbReference type="RefSeq" id="WP_284203494.1">
    <property type="nucleotide sequence ID" value="NZ_BSPQ01000003.1"/>
</dbReference>
<comment type="caution">
    <text evidence="1">The sequence shown here is derived from an EMBL/GenBank/DDBJ whole genome shotgun (WGS) entry which is preliminary data.</text>
</comment>
<gene>
    <name evidence="1" type="ORF">GCM10007916_14320</name>
</gene>
<reference evidence="2" key="1">
    <citation type="journal article" date="2019" name="Int. J. Syst. Evol. Microbiol.">
        <title>The Global Catalogue of Microorganisms (GCM) 10K type strain sequencing project: providing services to taxonomists for standard genome sequencing and annotation.</title>
        <authorList>
            <consortium name="The Broad Institute Genomics Platform"/>
            <consortium name="The Broad Institute Genome Sequencing Center for Infectious Disease"/>
            <person name="Wu L."/>
            <person name="Ma J."/>
        </authorList>
    </citation>
    <scope>NUCLEOTIDE SEQUENCE [LARGE SCALE GENOMIC DNA]</scope>
    <source>
        <strain evidence="2">NBRC 103166</strain>
    </source>
</reference>
<dbReference type="EMBL" id="BSPQ01000003">
    <property type="protein sequence ID" value="GLS90365.1"/>
    <property type="molecule type" value="Genomic_DNA"/>
</dbReference>
<keyword evidence="2" id="KW-1185">Reference proteome</keyword>
<proteinExistence type="predicted"/>